<dbReference type="GO" id="GO:0004065">
    <property type="term" value="F:arylsulfatase activity"/>
    <property type="evidence" value="ECO:0007669"/>
    <property type="project" value="TreeGrafter"/>
</dbReference>
<evidence type="ECO:0000256" key="4">
    <source>
        <dbReference type="ARBA" id="ARBA00022837"/>
    </source>
</evidence>
<dbReference type="EMBL" id="DSOK01000448">
    <property type="protein sequence ID" value="HEN17027.1"/>
    <property type="molecule type" value="Genomic_DNA"/>
</dbReference>
<dbReference type="SUPFAM" id="SSF53649">
    <property type="entry name" value="Alkaline phosphatase-like"/>
    <property type="match status" value="1"/>
</dbReference>
<keyword evidence="2" id="KW-0479">Metal-binding</keyword>
<evidence type="ECO:0000313" key="7">
    <source>
        <dbReference type="EMBL" id="HEN17027.1"/>
    </source>
</evidence>
<proteinExistence type="inferred from homology"/>
<organism evidence="7">
    <name type="scientific">Schlesneria paludicola</name>
    <dbReference type="NCBI Taxonomy" id="360056"/>
    <lineage>
        <taxon>Bacteria</taxon>
        <taxon>Pseudomonadati</taxon>
        <taxon>Planctomycetota</taxon>
        <taxon>Planctomycetia</taxon>
        <taxon>Planctomycetales</taxon>
        <taxon>Planctomycetaceae</taxon>
        <taxon>Schlesneria</taxon>
    </lineage>
</organism>
<gene>
    <name evidence="7" type="ORF">ENQ76_16330</name>
</gene>
<protein>
    <submittedName>
        <fullName evidence="7">Arylsulfatase</fullName>
    </submittedName>
</protein>
<dbReference type="InterPro" id="IPR017850">
    <property type="entry name" value="Alkaline_phosphatase_core_sf"/>
</dbReference>
<dbReference type="InterPro" id="IPR024607">
    <property type="entry name" value="Sulfatase_CS"/>
</dbReference>
<keyword evidence="4" id="KW-0106">Calcium</keyword>
<evidence type="ECO:0000256" key="3">
    <source>
        <dbReference type="ARBA" id="ARBA00022801"/>
    </source>
</evidence>
<dbReference type="PANTHER" id="PTHR42693">
    <property type="entry name" value="ARYLSULFATASE FAMILY MEMBER"/>
    <property type="match status" value="1"/>
</dbReference>
<evidence type="ECO:0000259" key="6">
    <source>
        <dbReference type="Pfam" id="PF00884"/>
    </source>
</evidence>
<name>A0A7C2K395_9PLAN</name>
<feature type="domain" description="Sulfatase N-terminal" evidence="6">
    <location>
        <begin position="25"/>
        <end position="325"/>
    </location>
</feature>
<dbReference type="AlphaFoldDB" id="A0A7C2K395"/>
<dbReference type="GO" id="GO:0046872">
    <property type="term" value="F:metal ion binding"/>
    <property type="evidence" value="ECO:0007669"/>
    <property type="project" value="UniProtKB-KW"/>
</dbReference>
<feature type="region of interest" description="Disordered" evidence="5">
    <location>
        <begin position="422"/>
        <end position="452"/>
    </location>
</feature>
<dbReference type="Pfam" id="PF00884">
    <property type="entry name" value="Sulfatase"/>
    <property type="match status" value="1"/>
</dbReference>
<dbReference type="InterPro" id="IPR000917">
    <property type="entry name" value="Sulfatase_N"/>
</dbReference>
<evidence type="ECO:0000256" key="5">
    <source>
        <dbReference type="SAM" id="MobiDB-lite"/>
    </source>
</evidence>
<sequence length="452" mass="50084">MIWLFASLPLLAIARDGFANPTSRPNLVLIMADDFGYECVTANGGQSYRTPHLDRLAATGMRFENCHVQPLCTPTRVQLMTGLYNVRNYIEFGLLDPQATTFGHLLKRAGYATGIAGKWQLGHDKALPQHFGFDESFLWQHTRRPPRYANPGLEHNGEERDYTNGEYGPTLVNDFALDFVTRHKTGPFLLYYPMILTHNPFQPTPDSPDWDPQAMGEQVHQHNKHFADMIEYMDKLVGRLLTRLDELGLREKTLVLFLGDNGTNTSITSQFRGQPYKGGKGSGTARGTHVPLIANWPGKVPAGRVNSDLIASTDFLPTLCAAAGVPLPESLPADGRSFLPQLLGERGQPREWLYCWYSRDGSVPAKVEFAMSTSHKLYRDGTFFDLTTDPFEQRPRSASALTGDDALAAKTLQAALDQYATVRPRHLSKPSAEPALAPAGKKKAKKGAKADD</sequence>
<feature type="compositionally biased region" description="Basic residues" evidence="5">
    <location>
        <begin position="440"/>
        <end position="452"/>
    </location>
</feature>
<dbReference type="CDD" id="cd16151">
    <property type="entry name" value="sulfatase_like"/>
    <property type="match status" value="1"/>
</dbReference>
<dbReference type="InterPro" id="IPR050738">
    <property type="entry name" value="Sulfatase"/>
</dbReference>
<accession>A0A7C2K395</accession>
<comment type="caution">
    <text evidence="7">The sequence shown here is derived from an EMBL/GenBank/DDBJ whole genome shotgun (WGS) entry which is preliminary data.</text>
</comment>
<evidence type="ECO:0000256" key="2">
    <source>
        <dbReference type="ARBA" id="ARBA00022723"/>
    </source>
</evidence>
<dbReference type="PROSITE" id="PS00523">
    <property type="entry name" value="SULFATASE_1"/>
    <property type="match status" value="1"/>
</dbReference>
<evidence type="ECO:0000256" key="1">
    <source>
        <dbReference type="ARBA" id="ARBA00008779"/>
    </source>
</evidence>
<keyword evidence="3" id="KW-0378">Hydrolase</keyword>
<comment type="similarity">
    <text evidence="1">Belongs to the sulfatase family.</text>
</comment>
<dbReference type="Gene3D" id="3.40.720.10">
    <property type="entry name" value="Alkaline Phosphatase, subunit A"/>
    <property type="match status" value="1"/>
</dbReference>
<reference evidence="7" key="1">
    <citation type="journal article" date="2020" name="mSystems">
        <title>Genome- and Community-Level Interaction Insights into Carbon Utilization and Element Cycling Functions of Hydrothermarchaeota in Hydrothermal Sediment.</title>
        <authorList>
            <person name="Zhou Z."/>
            <person name="Liu Y."/>
            <person name="Xu W."/>
            <person name="Pan J."/>
            <person name="Luo Z.H."/>
            <person name="Li M."/>
        </authorList>
    </citation>
    <scope>NUCLEOTIDE SEQUENCE [LARGE SCALE GENOMIC DNA]</scope>
    <source>
        <strain evidence="7">SpSt-339</strain>
    </source>
</reference>
<dbReference type="PANTHER" id="PTHR42693:SF53">
    <property type="entry name" value="ENDO-4-O-SULFATASE"/>
    <property type="match status" value="1"/>
</dbReference>